<dbReference type="GO" id="GO:0032153">
    <property type="term" value="C:cell division site"/>
    <property type="evidence" value="ECO:0007669"/>
    <property type="project" value="TreeGrafter"/>
</dbReference>
<name>A0A380MXH2_9GAMM</name>
<dbReference type="GO" id="GO:0005524">
    <property type="term" value="F:ATP binding"/>
    <property type="evidence" value="ECO:0007669"/>
    <property type="project" value="UniProtKB-KW"/>
</dbReference>
<keyword evidence="2" id="KW-0067">ATP-binding</keyword>
<dbReference type="EMBL" id="UHIA01000004">
    <property type="protein sequence ID" value="SUO96978.1"/>
    <property type="molecule type" value="Genomic_DNA"/>
</dbReference>
<dbReference type="NCBIfam" id="NF040713">
    <property type="entry name" value="ZapE"/>
    <property type="match status" value="1"/>
</dbReference>
<dbReference type="SUPFAM" id="SSF52540">
    <property type="entry name" value="P-loop containing nucleoside triphosphate hydrolases"/>
    <property type="match status" value="1"/>
</dbReference>
<dbReference type="AlphaFoldDB" id="A0A380MXH2"/>
<dbReference type="GO" id="GO:0016887">
    <property type="term" value="F:ATP hydrolysis activity"/>
    <property type="evidence" value="ECO:0007669"/>
    <property type="project" value="InterPro"/>
</dbReference>
<dbReference type="GO" id="GO:0005737">
    <property type="term" value="C:cytoplasm"/>
    <property type="evidence" value="ECO:0007669"/>
    <property type="project" value="TreeGrafter"/>
</dbReference>
<dbReference type="InterPro" id="IPR005654">
    <property type="entry name" value="ATPase_AFG1-like"/>
</dbReference>
<dbReference type="GO" id="GO:0051301">
    <property type="term" value="P:cell division"/>
    <property type="evidence" value="ECO:0007669"/>
    <property type="project" value="TreeGrafter"/>
</dbReference>
<dbReference type="InterPro" id="IPR027417">
    <property type="entry name" value="P-loop_NTPase"/>
</dbReference>
<dbReference type="RefSeq" id="WP_115218506.1">
    <property type="nucleotide sequence ID" value="NZ_UHIA01000004.1"/>
</dbReference>
<evidence type="ECO:0000313" key="3">
    <source>
        <dbReference type="EMBL" id="SUO96978.1"/>
    </source>
</evidence>
<accession>A0A380MXH2</accession>
<dbReference type="Pfam" id="PF03969">
    <property type="entry name" value="AFG1_ATPase"/>
    <property type="match status" value="1"/>
</dbReference>
<dbReference type="PANTHER" id="PTHR12169">
    <property type="entry name" value="ATPASE N2B"/>
    <property type="match status" value="1"/>
</dbReference>
<dbReference type="Gene3D" id="3.40.50.300">
    <property type="entry name" value="P-loop containing nucleotide triphosphate hydrolases"/>
    <property type="match status" value="1"/>
</dbReference>
<evidence type="ECO:0000313" key="4">
    <source>
        <dbReference type="Proteomes" id="UP000254575"/>
    </source>
</evidence>
<evidence type="ECO:0000256" key="1">
    <source>
        <dbReference type="ARBA" id="ARBA00022741"/>
    </source>
</evidence>
<organism evidence="3 4">
    <name type="scientific">Suttonella indologenes</name>
    <dbReference type="NCBI Taxonomy" id="13276"/>
    <lineage>
        <taxon>Bacteria</taxon>
        <taxon>Pseudomonadati</taxon>
        <taxon>Pseudomonadota</taxon>
        <taxon>Gammaproteobacteria</taxon>
        <taxon>Cardiobacteriales</taxon>
        <taxon>Cardiobacteriaceae</taxon>
        <taxon>Suttonella</taxon>
    </lineage>
</organism>
<keyword evidence="4" id="KW-1185">Reference proteome</keyword>
<dbReference type="PANTHER" id="PTHR12169:SF6">
    <property type="entry name" value="AFG1-LIKE ATPASE"/>
    <property type="match status" value="1"/>
</dbReference>
<dbReference type="Proteomes" id="UP000254575">
    <property type="component" value="Unassembled WGS sequence"/>
</dbReference>
<sequence>MNLTTLYQKAISDKAFSSDAAQLAVIAHMQRIIDELTTQSQEAPPSKNGGFFARLFGKKNTAAQKPWIQGLYCWGGVGRGKTFLMDLFMQALPTARKRRRHFHRFMLEINEALNRCSQMQNPIQHIVAEMAKEIDVLCLDEFFVSDITHAMILDRLLSAMHAQGITIITTSNIAPADLYKNGLQRERFLPAIAWIEEHLIVHHVPDGEDFRRRHFSMQNIFRQADSPSQRQALIDDLSELTGHAPAKNEAHFQVGSREIPLYWCNKDSIVFDFAQLCQGNYSQKDYIEIAKHFAYVGIVGVPIMDEYLEDAARRFLLLIDEFYDRRVKLLLTTADDISRLYQGKKMRFEYERLQSRLFEMQSEAYWREAHLP</sequence>
<proteinExistence type="predicted"/>
<reference evidence="3 4" key="1">
    <citation type="submission" date="2018-06" db="EMBL/GenBank/DDBJ databases">
        <authorList>
            <consortium name="Pathogen Informatics"/>
            <person name="Doyle S."/>
        </authorList>
    </citation>
    <scope>NUCLEOTIDE SEQUENCE [LARGE SCALE GENOMIC DNA]</scope>
    <source>
        <strain evidence="3 4">NCTC10717</strain>
    </source>
</reference>
<dbReference type="OrthoDB" id="9774491at2"/>
<evidence type="ECO:0000256" key="2">
    <source>
        <dbReference type="ARBA" id="ARBA00022840"/>
    </source>
</evidence>
<gene>
    <name evidence="3" type="primary">yhcM</name>
    <name evidence="3" type="ORF">NCTC10717_01281</name>
</gene>
<protein>
    <submittedName>
        <fullName evidence="3">AFG1-like ATPase</fullName>
    </submittedName>
</protein>
<keyword evidence="1" id="KW-0547">Nucleotide-binding</keyword>